<dbReference type="OrthoDB" id="9799983at2"/>
<protein>
    <submittedName>
        <fullName evidence="2">Putative alkylhalidase</fullName>
    </submittedName>
</protein>
<dbReference type="Pfam" id="PF04820">
    <property type="entry name" value="Trp_halogenase"/>
    <property type="match status" value="2"/>
</dbReference>
<accession>A0A0G2Y7B5</accession>
<dbReference type="Gene3D" id="3.50.50.60">
    <property type="entry name" value="FAD/NAD(P)-binding domain"/>
    <property type="match status" value="1"/>
</dbReference>
<proteinExistence type="predicted"/>
<reference evidence="2" key="2">
    <citation type="submission" date="2015-05" db="EMBL/GenBank/DDBJ databases">
        <title>The biosynthetic gene cluster for the epothilones from Sorangium cellulosum So0157-2.</title>
        <authorList>
            <person name="Li Y.Z."/>
            <person name="Li Z.F."/>
            <person name="Xia Z.J."/>
            <person name="Zhao J.Y."/>
            <person name="Sun X."/>
            <person name="Zhao L."/>
            <person name="Hu W."/>
            <person name="Liu H."/>
            <person name="Wu Z.H."/>
            <person name="Liu W.F."/>
        </authorList>
    </citation>
    <scope>NUCLEOTIDE SEQUENCE</scope>
    <source>
        <strain evidence="2">So0157-2</strain>
    </source>
</reference>
<sequence length="506" mass="56728">MTEATAQQDEQFDVIVLGGGPGGSSVASFVAMQGHSVLLLEKEKFPRHQIGESLLPATTYGICGLLGIRDRIERAGFTRKQGGTFRWGKSPEPWTFRFAENPRVPGGYAFQVERSVFDKMLLDAAREKGVDVREEHAVVRVEQEDGRFSRVRFRDDRGSERTATAKYIVDSEGHRGQTYALVGERVFSQFFQNVALYGYFLDGKRLPAPSSGNILCAAFRDGWFWYIPLSDRLTSVGAVVSREAAQRIQDGPEQAFQSFVDSCPIIAEYLASATRVTEGVYGEFRVRKDYSYCNTRFWKPGLVLIGDAACFIDPVFSSGVHLATYSALLAARSINSCLAGDIDEEEAFEEFEFRYRREFGNFYQFLLSFYDMHQEADSYFWKARKVLNTDEKANDAFIRLVAGASSVDEPAFNHAEDFFRSRQGMGQWLEGMLSNQLAMQVDGLPGQSAPATLEGGPDAEQFMEGFTAEVRQIQTQAMFGHRRARESSVRPQGLIPSTDGFAWQRG</sequence>
<dbReference type="PANTHER" id="PTHR43747">
    <property type="entry name" value="FAD-BINDING PROTEIN"/>
    <property type="match status" value="1"/>
</dbReference>
<dbReference type="InterPro" id="IPR036188">
    <property type="entry name" value="FAD/NAD-bd_sf"/>
</dbReference>
<dbReference type="AlphaFoldDB" id="A0A0G2Y7B5"/>
<dbReference type="PANTHER" id="PTHR43747:SF1">
    <property type="entry name" value="SLR1998 PROTEIN"/>
    <property type="match status" value="1"/>
</dbReference>
<evidence type="ECO:0000256" key="1">
    <source>
        <dbReference type="SAM" id="MobiDB-lite"/>
    </source>
</evidence>
<dbReference type="Gene3D" id="3.30.9.100">
    <property type="match status" value="1"/>
</dbReference>
<dbReference type="InterPro" id="IPR006905">
    <property type="entry name" value="Flavin_halogenase"/>
</dbReference>
<dbReference type="InterPro" id="IPR050816">
    <property type="entry name" value="Flavin-dep_Halogenase_NPB"/>
</dbReference>
<dbReference type="GO" id="GO:0004497">
    <property type="term" value="F:monooxygenase activity"/>
    <property type="evidence" value="ECO:0007669"/>
    <property type="project" value="InterPro"/>
</dbReference>
<organism evidence="2">
    <name type="scientific">Sorangium cellulosum So0157-2</name>
    <dbReference type="NCBI Taxonomy" id="1254432"/>
    <lineage>
        <taxon>Bacteria</taxon>
        <taxon>Pseudomonadati</taxon>
        <taxon>Myxococcota</taxon>
        <taxon>Polyangia</taxon>
        <taxon>Polyangiales</taxon>
        <taxon>Polyangiaceae</taxon>
        <taxon>Sorangium</taxon>
    </lineage>
</organism>
<dbReference type="EMBL" id="EU414841">
    <property type="protein sequence ID" value="AKI82199.1"/>
    <property type="molecule type" value="Genomic_DNA"/>
</dbReference>
<name>A0A0G2Y7B5_SORCE</name>
<reference evidence="2" key="1">
    <citation type="journal article" date="2013" name="Appl. Microbiol. Biotechnol.">
        <title>Characteristics and activity analysis of epothilone operon promoters from Sorangium cellulosum strains in Escherichia coli.</title>
        <authorList>
            <person name="Zhu L.P."/>
            <person name="Li Z.F."/>
            <person name="Sun X."/>
            <person name="Li S.G."/>
            <person name="Li Y.Z."/>
        </authorList>
    </citation>
    <scope>NUCLEOTIDE SEQUENCE</scope>
    <source>
        <strain evidence="2">So0157-2</strain>
    </source>
</reference>
<dbReference type="SUPFAM" id="SSF51905">
    <property type="entry name" value="FAD/NAD(P)-binding domain"/>
    <property type="match status" value="1"/>
</dbReference>
<dbReference type="PRINTS" id="PR00420">
    <property type="entry name" value="RNGMNOXGNASE"/>
</dbReference>
<feature type="region of interest" description="Disordered" evidence="1">
    <location>
        <begin position="483"/>
        <end position="506"/>
    </location>
</feature>
<evidence type="ECO:0000313" key="2">
    <source>
        <dbReference type="EMBL" id="AKI82199.1"/>
    </source>
</evidence>